<dbReference type="GO" id="GO:0016887">
    <property type="term" value="F:ATP hydrolysis activity"/>
    <property type="evidence" value="ECO:0007669"/>
    <property type="project" value="TreeGrafter"/>
</dbReference>
<evidence type="ECO:0000256" key="5">
    <source>
        <dbReference type="PROSITE-ProRule" id="PRU00283"/>
    </source>
</evidence>
<evidence type="ECO:0000259" key="8">
    <source>
        <dbReference type="PROSITE" id="PS50067"/>
    </source>
</evidence>
<dbReference type="Proteomes" id="UP001367676">
    <property type="component" value="Unassembled WGS sequence"/>
</dbReference>
<evidence type="ECO:0000313" key="10">
    <source>
        <dbReference type="Proteomes" id="UP001367676"/>
    </source>
</evidence>
<dbReference type="InterPro" id="IPR038105">
    <property type="entry name" value="Kif23_Arf-bd_sf"/>
</dbReference>
<dbReference type="InterPro" id="IPR027640">
    <property type="entry name" value="Kinesin-like_fam"/>
</dbReference>
<dbReference type="InterPro" id="IPR027417">
    <property type="entry name" value="P-loop_NTPase"/>
</dbReference>
<evidence type="ECO:0000256" key="4">
    <source>
        <dbReference type="ARBA" id="ARBA00023212"/>
    </source>
</evidence>
<keyword evidence="3 5" id="KW-0067">ATP-binding</keyword>
<dbReference type="GO" id="GO:0003777">
    <property type="term" value="F:microtubule motor activity"/>
    <property type="evidence" value="ECO:0007669"/>
    <property type="project" value="InterPro"/>
</dbReference>
<evidence type="ECO:0000313" key="9">
    <source>
        <dbReference type="EMBL" id="KAK7580632.1"/>
    </source>
</evidence>
<dbReference type="GO" id="GO:0007018">
    <property type="term" value="P:microtubule-based movement"/>
    <property type="evidence" value="ECO:0007669"/>
    <property type="project" value="InterPro"/>
</dbReference>
<evidence type="ECO:0000256" key="2">
    <source>
        <dbReference type="ARBA" id="ARBA00022741"/>
    </source>
</evidence>
<dbReference type="GO" id="GO:0051256">
    <property type="term" value="P:mitotic spindle midzone assembly"/>
    <property type="evidence" value="ECO:0007669"/>
    <property type="project" value="TreeGrafter"/>
</dbReference>
<dbReference type="Pfam" id="PF00225">
    <property type="entry name" value="Kinesin"/>
    <property type="match status" value="1"/>
</dbReference>
<dbReference type="InterPro" id="IPR001752">
    <property type="entry name" value="Kinesin_motor_dom"/>
</dbReference>
<dbReference type="PANTHER" id="PTHR24115:SF600">
    <property type="entry name" value="KINESIN-LIKE PROTEIN KIF23"/>
    <property type="match status" value="1"/>
</dbReference>
<comment type="caution">
    <text evidence="9">The sequence shown here is derived from an EMBL/GenBank/DDBJ whole genome shotgun (WGS) entry which is preliminary data.</text>
</comment>
<dbReference type="Pfam" id="PF16540">
    <property type="entry name" value="MKLP1_Arf_bdg"/>
    <property type="match status" value="1"/>
</dbReference>
<dbReference type="InterPro" id="IPR019821">
    <property type="entry name" value="Kinesin_motor_CS"/>
</dbReference>
<dbReference type="AlphaFoldDB" id="A0AAN9Y187"/>
<dbReference type="PANTHER" id="PTHR24115">
    <property type="entry name" value="KINESIN-RELATED"/>
    <property type="match status" value="1"/>
</dbReference>
<evidence type="ECO:0000256" key="1">
    <source>
        <dbReference type="ARBA" id="ARBA00004245"/>
    </source>
</evidence>
<dbReference type="GO" id="GO:0005874">
    <property type="term" value="C:microtubule"/>
    <property type="evidence" value="ECO:0007669"/>
    <property type="project" value="UniProtKB-KW"/>
</dbReference>
<proteinExistence type="inferred from homology"/>
<dbReference type="GO" id="GO:0005524">
    <property type="term" value="F:ATP binding"/>
    <property type="evidence" value="ECO:0007669"/>
    <property type="project" value="UniProtKB-UniRule"/>
</dbReference>
<keyword evidence="6" id="KW-0493">Microtubule</keyword>
<evidence type="ECO:0000256" key="7">
    <source>
        <dbReference type="SAM" id="Coils"/>
    </source>
</evidence>
<dbReference type="EMBL" id="JBBCAQ010000034">
    <property type="protein sequence ID" value="KAK7580632.1"/>
    <property type="molecule type" value="Genomic_DNA"/>
</dbReference>
<gene>
    <name evidence="9" type="ORF">V9T40_001261</name>
</gene>
<dbReference type="GO" id="GO:0005871">
    <property type="term" value="C:kinesin complex"/>
    <property type="evidence" value="ECO:0007669"/>
    <property type="project" value="TreeGrafter"/>
</dbReference>
<dbReference type="InterPro" id="IPR036961">
    <property type="entry name" value="Kinesin_motor_dom_sf"/>
</dbReference>
<evidence type="ECO:0000256" key="6">
    <source>
        <dbReference type="RuleBase" id="RU000394"/>
    </source>
</evidence>
<keyword evidence="2 5" id="KW-0547">Nucleotide-binding</keyword>
<feature type="domain" description="Kinesin motor" evidence="8">
    <location>
        <begin position="20"/>
        <end position="429"/>
    </location>
</feature>
<dbReference type="PROSITE" id="PS50067">
    <property type="entry name" value="KINESIN_MOTOR_2"/>
    <property type="match status" value="1"/>
</dbReference>
<reference evidence="9 10" key="1">
    <citation type="submission" date="2024-03" db="EMBL/GenBank/DDBJ databases">
        <title>Adaptation during the transition from Ophiocordyceps entomopathogen to insect associate is accompanied by gene loss and intensified selection.</title>
        <authorList>
            <person name="Ward C.M."/>
            <person name="Onetto C.A."/>
            <person name="Borneman A.R."/>
        </authorList>
    </citation>
    <scope>NUCLEOTIDE SEQUENCE [LARGE SCALE GENOMIC DNA]</scope>
    <source>
        <strain evidence="9">AWRI1</strain>
        <tissue evidence="9">Single Adult Female</tissue>
    </source>
</reference>
<dbReference type="Gene3D" id="3.40.850.10">
    <property type="entry name" value="Kinesin motor domain"/>
    <property type="match status" value="1"/>
</dbReference>
<dbReference type="InterPro" id="IPR032384">
    <property type="entry name" value="Kif23_Arf-bd"/>
</dbReference>
<comment type="subcellular location">
    <subcellularLocation>
        <location evidence="1">Cytoplasm</location>
        <location evidence="1">Cytoskeleton</location>
    </subcellularLocation>
</comment>
<protein>
    <recommendedName>
        <fullName evidence="6">Kinesin-like protein</fullName>
    </recommendedName>
</protein>
<feature type="coiled-coil region" evidence="7">
    <location>
        <begin position="576"/>
        <end position="659"/>
    </location>
</feature>
<comment type="similarity">
    <text evidence="5 6">Belongs to the TRAFAC class myosin-kinesin ATPase superfamily. Kinesin family.</text>
</comment>
<evidence type="ECO:0000256" key="3">
    <source>
        <dbReference type="ARBA" id="ARBA00022840"/>
    </source>
</evidence>
<name>A0AAN9Y187_9HEMI</name>
<accession>A0AAN9Y187</accession>
<dbReference type="GO" id="GO:0008017">
    <property type="term" value="F:microtubule binding"/>
    <property type="evidence" value="ECO:0007669"/>
    <property type="project" value="InterPro"/>
</dbReference>
<keyword evidence="4" id="KW-0206">Cytoskeleton</keyword>
<feature type="binding site" evidence="5">
    <location>
        <begin position="107"/>
        <end position="114"/>
    </location>
    <ligand>
        <name>ATP</name>
        <dbReference type="ChEBI" id="CHEBI:30616"/>
    </ligand>
</feature>
<dbReference type="GO" id="GO:0005634">
    <property type="term" value="C:nucleus"/>
    <property type="evidence" value="ECO:0007669"/>
    <property type="project" value="TreeGrafter"/>
</dbReference>
<dbReference type="PROSITE" id="PS00411">
    <property type="entry name" value="KINESIN_MOTOR_1"/>
    <property type="match status" value="1"/>
</dbReference>
<dbReference type="SUPFAM" id="SSF52540">
    <property type="entry name" value="P-loop containing nucleoside triphosphate hydrolases"/>
    <property type="match status" value="1"/>
</dbReference>
<keyword evidence="4" id="KW-0963">Cytoplasm</keyword>
<keyword evidence="10" id="KW-1185">Reference proteome</keyword>
<dbReference type="SMART" id="SM00129">
    <property type="entry name" value="KISc"/>
    <property type="match status" value="1"/>
</dbReference>
<keyword evidence="5 6" id="KW-0505">Motor protein</keyword>
<keyword evidence="7" id="KW-0175">Coiled coil</keyword>
<dbReference type="CDD" id="cd01368">
    <property type="entry name" value="KISc_KIF23_like"/>
    <property type="match status" value="1"/>
</dbReference>
<dbReference type="PRINTS" id="PR00380">
    <property type="entry name" value="KINESINHEAVY"/>
</dbReference>
<dbReference type="Gene3D" id="2.60.40.4330">
    <property type="entry name" value="Kinesin-like protein Kif23, Arf6-interacting domain"/>
    <property type="match status" value="1"/>
</dbReference>
<organism evidence="9 10">
    <name type="scientific">Parthenolecanium corni</name>
    <dbReference type="NCBI Taxonomy" id="536013"/>
    <lineage>
        <taxon>Eukaryota</taxon>
        <taxon>Metazoa</taxon>
        <taxon>Ecdysozoa</taxon>
        <taxon>Arthropoda</taxon>
        <taxon>Hexapoda</taxon>
        <taxon>Insecta</taxon>
        <taxon>Pterygota</taxon>
        <taxon>Neoptera</taxon>
        <taxon>Paraneoptera</taxon>
        <taxon>Hemiptera</taxon>
        <taxon>Sternorrhyncha</taxon>
        <taxon>Coccoidea</taxon>
        <taxon>Coccidae</taxon>
        <taxon>Parthenolecanium</taxon>
    </lineage>
</organism>
<sequence length="844" mass="96442">MKRAYTPRTPCKPRSNQKETLQVYCRLRPTLTTTELSCVRMISDSTVVLTVPESAVNFRPGSCKEYQYTFKRVFSESSTQKEIFDDIALPLVEQLIRGRNGLLFTYGVTGSGKTYTMTGGKQNSGIMPRCLDVLFNSISDYQARKYVFKPDKMNGFEVQSEDDAKQEREDSVKNAAIGKFGRLRKKESYEDLTSSRSREDLKVSVEEDNAFAVFITYVEIYNNNVYDLLENLSTDIGAKSQIKIIREDASRNMYVHGVTEVEVKSAEEAFEMFYKGQNRKRMAHTSLNNESSRSHSIFTIRLVQAPLDMNGETVLQDKKFIGISQLSLVDLAGSERTNRTRNQGQRLREAGNINNSLMTLRNCLEILRENQATGNVKMAPYRDSRLTHLFKNFFEGEGNIRMIVCVNPRIEDYDENIQVMKFAEVSQEIFVKPTPMKTEVSTIGLTPGRRRANQAYKKARQILEEVKESNPPPYIPNDAEIIYSFEPFPSFDNVDPCDADYHKKLITFLENRLKKKEFLRSDSLSRAEKFRAALVEREEMFFKLKQDCDAANARLEFKDSKTKVLEDKLVSLDSFSTTLKKKCEDYVEEIQKLRRELELRENVICQYTIEKDKEKQRTRKMAAKTEKLAKEKESNLKEKKNIEMQLKDRENRLRRVKKVLDMNDDNVRKSKIPRIHAGYGSDSETSSVSNAPLEPAVLETPKAAQRLRPRTVNTIAVSNPRYGNKRCNTHDQWLEHKPAILAPLNTVLQPVLKKRKSVTNITSPKDVTKTSKYCLITQSQDEEGVLETHLFKGDVLPGPGGGGGAQVIFNDVETLKQTSPTTSPRKNLFDEFNSSIATGAARFV</sequence>